<evidence type="ECO:0000256" key="2">
    <source>
        <dbReference type="ARBA" id="ARBA00004738"/>
    </source>
</evidence>
<evidence type="ECO:0000256" key="6">
    <source>
        <dbReference type="ARBA" id="ARBA00022630"/>
    </source>
</evidence>
<comment type="subunit">
    <text evidence="4">Homodimer.</text>
</comment>
<dbReference type="GO" id="GO:0010181">
    <property type="term" value="F:FMN binding"/>
    <property type="evidence" value="ECO:0007669"/>
    <property type="project" value="InterPro"/>
</dbReference>
<gene>
    <name evidence="12" type="ORF">BWQ96_10347</name>
</gene>
<dbReference type="AlphaFoldDB" id="A0A2V3ICY3"/>
<evidence type="ECO:0000256" key="4">
    <source>
        <dbReference type="ARBA" id="ARBA00011738"/>
    </source>
</evidence>
<dbReference type="EMBL" id="NBIV01000395">
    <property type="protein sequence ID" value="PXF39946.1"/>
    <property type="molecule type" value="Genomic_DNA"/>
</dbReference>
<keyword evidence="6" id="KW-0285">Flavoprotein</keyword>
<dbReference type="FunFam" id="2.30.110.10:FF:000005">
    <property type="entry name" value="NAD(P)H-hydrate epimerase"/>
    <property type="match status" value="1"/>
</dbReference>
<keyword evidence="7" id="KW-0288">FMN</keyword>
<organism evidence="12 13">
    <name type="scientific">Gracilariopsis chorda</name>
    <dbReference type="NCBI Taxonomy" id="448386"/>
    <lineage>
        <taxon>Eukaryota</taxon>
        <taxon>Rhodophyta</taxon>
        <taxon>Florideophyceae</taxon>
        <taxon>Rhodymeniophycidae</taxon>
        <taxon>Gracilariales</taxon>
        <taxon>Gracilariaceae</taxon>
        <taxon>Gracilariopsis</taxon>
    </lineage>
</organism>
<evidence type="ECO:0000256" key="3">
    <source>
        <dbReference type="ARBA" id="ARBA00005037"/>
    </source>
</evidence>
<sequence length="250" mass="28737">MTNPCVCALQSASKLSTSANLTVASLRVNYSNQGLDETQLTPDPIALFSTWFDQARSAQEHEPNAMCLSTADESGRPSARMVLLKAFDQRGFVWYTNYQSRKASNLSRNPFASLTFWWPTMERSVRIEGPVVRVPVEESDAYFHSRPPSSRLGAIVSDQSKEIKNRQLLELRWQELQDAHLDDDGQLTRPIERPSHWGGYRLIPDRIEFWKGRSARLHDRIVYQRDLPELSDHNLDQLAKLQWATKRLQP</sequence>
<comment type="pathway">
    <text evidence="2">Cofactor metabolism; pyridoxal 5'-phosphate salvage; pyridoxal 5'-phosphate from pyridoxamine 5'-phosphate: step 1/1.</text>
</comment>
<dbReference type="InterPro" id="IPR011576">
    <property type="entry name" value="Pyridox_Oxase_N"/>
</dbReference>
<dbReference type="SUPFAM" id="SSF50475">
    <property type="entry name" value="FMN-binding split barrel"/>
    <property type="match status" value="1"/>
</dbReference>
<dbReference type="InterPro" id="IPR019576">
    <property type="entry name" value="Pyridoxamine_oxidase_dimer_C"/>
</dbReference>
<evidence type="ECO:0000256" key="5">
    <source>
        <dbReference type="ARBA" id="ARBA00012801"/>
    </source>
</evidence>
<evidence type="ECO:0000259" key="11">
    <source>
        <dbReference type="Pfam" id="PF10590"/>
    </source>
</evidence>
<dbReference type="GO" id="GO:0004733">
    <property type="term" value="F:pyridoxamine phosphate oxidase activity"/>
    <property type="evidence" value="ECO:0007669"/>
    <property type="project" value="UniProtKB-EC"/>
</dbReference>
<evidence type="ECO:0000256" key="1">
    <source>
        <dbReference type="ARBA" id="ARBA00001917"/>
    </source>
</evidence>
<dbReference type="Proteomes" id="UP000247409">
    <property type="component" value="Unassembled WGS sequence"/>
</dbReference>
<feature type="domain" description="Pyridoxine 5'-phosphate oxidase dimerisation C-terminal" evidence="11">
    <location>
        <begin position="197"/>
        <end position="250"/>
    </location>
</feature>
<dbReference type="Pfam" id="PF10590">
    <property type="entry name" value="PNP_phzG_C"/>
    <property type="match status" value="1"/>
</dbReference>
<comment type="pathway">
    <text evidence="3">Cofactor metabolism; pyridoxal 5'-phosphate salvage; pyridoxal 5'-phosphate from pyridoxine 5'-phosphate: step 1/1.</text>
</comment>
<accession>A0A2V3ICY3</accession>
<comment type="caution">
    <text evidence="12">The sequence shown here is derived from an EMBL/GenBank/DDBJ whole genome shotgun (WGS) entry which is preliminary data.</text>
</comment>
<dbReference type="EC" id="1.4.3.5" evidence="5"/>
<dbReference type="PANTHER" id="PTHR10851">
    <property type="entry name" value="PYRIDOXINE-5-PHOSPHATE OXIDASE"/>
    <property type="match status" value="1"/>
</dbReference>
<dbReference type="STRING" id="448386.A0A2V3ICY3"/>
<keyword evidence="8" id="KW-0560">Oxidoreductase</keyword>
<dbReference type="InterPro" id="IPR012349">
    <property type="entry name" value="Split_barrel_FMN-bd"/>
</dbReference>
<dbReference type="NCBIfam" id="NF004231">
    <property type="entry name" value="PRK05679.1"/>
    <property type="match status" value="1"/>
</dbReference>
<feature type="domain" description="Pyridoxamine 5'-phosphate oxidase N-terminal" evidence="10">
    <location>
        <begin position="58"/>
        <end position="177"/>
    </location>
</feature>
<evidence type="ECO:0000313" key="12">
    <source>
        <dbReference type="EMBL" id="PXF39946.1"/>
    </source>
</evidence>
<dbReference type="Pfam" id="PF01243">
    <property type="entry name" value="PNPOx_N"/>
    <property type="match status" value="1"/>
</dbReference>
<evidence type="ECO:0000313" key="13">
    <source>
        <dbReference type="Proteomes" id="UP000247409"/>
    </source>
</evidence>
<proteinExistence type="inferred from homology"/>
<evidence type="ECO:0000256" key="9">
    <source>
        <dbReference type="ARBA" id="ARBA00023096"/>
    </source>
</evidence>
<dbReference type="InterPro" id="IPR000659">
    <property type="entry name" value="Pyridox_Oxase"/>
</dbReference>
<dbReference type="GO" id="GO:0008615">
    <property type="term" value="P:pyridoxine biosynthetic process"/>
    <property type="evidence" value="ECO:0007669"/>
    <property type="project" value="UniProtKB-KW"/>
</dbReference>
<dbReference type="NCBIfam" id="TIGR00558">
    <property type="entry name" value="pdxH"/>
    <property type="match status" value="1"/>
</dbReference>
<comment type="cofactor">
    <cofactor evidence="1">
        <name>FMN</name>
        <dbReference type="ChEBI" id="CHEBI:58210"/>
    </cofactor>
</comment>
<evidence type="ECO:0000259" key="10">
    <source>
        <dbReference type="Pfam" id="PF01243"/>
    </source>
</evidence>
<dbReference type="PANTHER" id="PTHR10851:SF0">
    <property type="entry name" value="PYRIDOXINE-5'-PHOSPHATE OXIDASE"/>
    <property type="match status" value="1"/>
</dbReference>
<dbReference type="OrthoDB" id="303614at2759"/>
<name>A0A2V3ICY3_9FLOR</name>
<keyword evidence="13" id="KW-1185">Reference proteome</keyword>
<dbReference type="Gene3D" id="2.30.110.10">
    <property type="entry name" value="Electron Transport, Fmn-binding Protein, Chain A"/>
    <property type="match status" value="1"/>
</dbReference>
<dbReference type="UniPathway" id="UPA01068">
    <property type="reaction ID" value="UER00304"/>
</dbReference>
<evidence type="ECO:0000256" key="8">
    <source>
        <dbReference type="ARBA" id="ARBA00023002"/>
    </source>
</evidence>
<reference evidence="12 13" key="1">
    <citation type="journal article" date="2018" name="Mol. Biol. Evol.">
        <title>Analysis of the draft genome of the red seaweed Gracilariopsis chorda provides insights into genome size evolution in Rhodophyta.</title>
        <authorList>
            <person name="Lee J."/>
            <person name="Yang E.C."/>
            <person name="Graf L."/>
            <person name="Yang J.H."/>
            <person name="Qiu H."/>
            <person name="Zel Zion U."/>
            <person name="Chan C.X."/>
            <person name="Stephens T.G."/>
            <person name="Weber A.P.M."/>
            <person name="Boo G.H."/>
            <person name="Boo S.M."/>
            <person name="Kim K.M."/>
            <person name="Shin Y."/>
            <person name="Jung M."/>
            <person name="Lee S.J."/>
            <person name="Yim H.S."/>
            <person name="Lee J.H."/>
            <person name="Bhattacharya D."/>
            <person name="Yoon H.S."/>
        </authorList>
    </citation>
    <scope>NUCLEOTIDE SEQUENCE [LARGE SCALE GENOMIC DNA]</scope>
    <source>
        <strain evidence="12 13">SKKU-2015</strain>
        <tissue evidence="12">Whole body</tissue>
    </source>
</reference>
<evidence type="ECO:0000256" key="7">
    <source>
        <dbReference type="ARBA" id="ARBA00022643"/>
    </source>
</evidence>
<dbReference type="HAMAP" id="MF_01629">
    <property type="entry name" value="PdxH"/>
    <property type="match status" value="1"/>
</dbReference>
<protein>
    <recommendedName>
        <fullName evidence="5">pyridoxal 5'-phosphate synthase</fullName>
        <ecNumber evidence="5">1.4.3.5</ecNumber>
    </recommendedName>
</protein>
<dbReference type="PIRSF" id="PIRSF000190">
    <property type="entry name" value="Pyd_amn-ph_oxd"/>
    <property type="match status" value="1"/>
</dbReference>
<keyword evidence="9" id="KW-0664">Pyridoxine biosynthesis</keyword>